<keyword evidence="2" id="KW-1185">Reference proteome</keyword>
<dbReference type="PIRSF" id="PIRSF012293">
    <property type="entry name" value="EutA"/>
    <property type="match status" value="1"/>
</dbReference>
<dbReference type="InterPro" id="IPR043129">
    <property type="entry name" value="ATPase_NBD"/>
</dbReference>
<dbReference type="Proteomes" id="UP000239504">
    <property type="component" value="Unassembled WGS sequence"/>
</dbReference>
<sequence length="505" mass="53168">MPHDAPWEHYHDLGDPLASPGDTISLTTVGFDIGSSTSQLAFSGITLVREDAHYVVAERKLLHESKVILTPYSAPGVIDSKALGAFIDEEYANAEIEPGDVDSGAVILTGLALASQNARPIADAVADDSGKFVAVSAGDLLETRLSAAGVGAAAVSAGMEGVLAHIDVGGGTTKISVWRNGELIGLCALDVGARVVKTDEKGVIVQIEEPARKVREDLDLDLWEGEPLKPEIAERIAGALARNVLRYVNILEEPPRGQSLLRTDPLYEEGAAPHIDAVLFAGGVSEYIYGRETRTFGDLGLLLGQALRREVDKTDVELVPFDRGIRATVLGVAQHSVQLTGNTIFVSDPSLLPIRNAPILRPKFDLGDDAIDGEGFKKSIADALPLLEGGAATTCPGVAFAWRGPATYSRLGDAALAVHDALSPRLREGSPFLVVIDGDVAGVFGARLSEIAGNARGVVCLDGVHVHEFDHIDAGELLPASGALPVVIKSLLFASSVKQQAHSHD</sequence>
<name>A0A2S7K539_9PROT</name>
<dbReference type="RefSeq" id="WP_104830147.1">
    <property type="nucleotide sequence ID" value="NZ_PJCH01000006.1"/>
</dbReference>
<evidence type="ECO:0000313" key="1">
    <source>
        <dbReference type="EMBL" id="PQA87609.1"/>
    </source>
</evidence>
<gene>
    <name evidence="1" type="ORF">CW354_11045</name>
</gene>
<dbReference type="Pfam" id="PF06277">
    <property type="entry name" value="EutA"/>
    <property type="match status" value="1"/>
</dbReference>
<evidence type="ECO:0000313" key="2">
    <source>
        <dbReference type="Proteomes" id="UP000239504"/>
    </source>
</evidence>
<protein>
    <submittedName>
        <fullName evidence="1">Ethanolamine utilization protein EutA</fullName>
    </submittedName>
</protein>
<reference evidence="1 2" key="1">
    <citation type="submission" date="2017-12" db="EMBL/GenBank/DDBJ databases">
        <authorList>
            <person name="Hurst M.R.H."/>
        </authorList>
    </citation>
    <scope>NUCLEOTIDE SEQUENCE [LARGE SCALE GENOMIC DNA]</scope>
    <source>
        <strain evidence="1 2">SY-3-19</strain>
    </source>
</reference>
<dbReference type="EMBL" id="PJCH01000006">
    <property type="protein sequence ID" value="PQA87609.1"/>
    <property type="molecule type" value="Genomic_DNA"/>
</dbReference>
<organism evidence="1 2">
    <name type="scientific">Hyphococcus luteus</name>
    <dbReference type="NCBI Taxonomy" id="2058213"/>
    <lineage>
        <taxon>Bacteria</taxon>
        <taxon>Pseudomonadati</taxon>
        <taxon>Pseudomonadota</taxon>
        <taxon>Alphaproteobacteria</taxon>
        <taxon>Parvularculales</taxon>
        <taxon>Parvularculaceae</taxon>
        <taxon>Hyphococcus</taxon>
    </lineage>
</organism>
<dbReference type="InterPro" id="IPR009377">
    <property type="entry name" value="EutA"/>
</dbReference>
<dbReference type="OrthoDB" id="1542at2"/>
<proteinExistence type="predicted"/>
<accession>A0A2S7K539</accession>
<dbReference type="SUPFAM" id="SSF53067">
    <property type="entry name" value="Actin-like ATPase domain"/>
    <property type="match status" value="1"/>
</dbReference>
<comment type="caution">
    <text evidence="1">The sequence shown here is derived from an EMBL/GenBank/DDBJ whole genome shotgun (WGS) entry which is preliminary data.</text>
</comment>
<dbReference type="AlphaFoldDB" id="A0A2S7K539"/>